<organism evidence="2">
    <name type="scientific">marine sediment metagenome</name>
    <dbReference type="NCBI Taxonomy" id="412755"/>
    <lineage>
        <taxon>unclassified sequences</taxon>
        <taxon>metagenomes</taxon>
        <taxon>ecological metagenomes</taxon>
    </lineage>
</organism>
<sequence length="45" mass="4870">MLTGGFDESSPYAGNMKPKKGEIATFPSVARNDNLQVEIATLRSQ</sequence>
<accession>X0UEI5</accession>
<evidence type="ECO:0000313" key="2">
    <source>
        <dbReference type="EMBL" id="GAF86900.1"/>
    </source>
</evidence>
<evidence type="ECO:0000256" key="1">
    <source>
        <dbReference type="SAM" id="MobiDB-lite"/>
    </source>
</evidence>
<reference evidence="2" key="1">
    <citation type="journal article" date="2014" name="Front. Microbiol.">
        <title>High frequency of phylogenetically diverse reductive dehalogenase-homologous genes in deep subseafloor sedimentary metagenomes.</title>
        <authorList>
            <person name="Kawai M."/>
            <person name="Futagami T."/>
            <person name="Toyoda A."/>
            <person name="Takaki Y."/>
            <person name="Nishi S."/>
            <person name="Hori S."/>
            <person name="Arai W."/>
            <person name="Tsubouchi T."/>
            <person name="Morono Y."/>
            <person name="Uchiyama I."/>
            <person name="Ito T."/>
            <person name="Fujiyama A."/>
            <person name="Inagaki F."/>
            <person name="Takami H."/>
        </authorList>
    </citation>
    <scope>NUCLEOTIDE SEQUENCE</scope>
    <source>
        <strain evidence="2">Expedition CK06-06</strain>
    </source>
</reference>
<comment type="caution">
    <text evidence="2">The sequence shown here is derived from an EMBL/GenBank/DDBJ whole genome shotgun (WGS) entry which is preliminary data.</text>
</comment>
<dbReference type="EMBL" id="BARS01013751">
    <property type="protein sequence ID" value="GAF86900.1"/>
    <property type="molecule type" value="Genomic_DNA"/>
</dbReference>
<dbReference type="AlphaFoldDB" id="X0UEI5"/>
<protein>
    <submittedName>
        <fullName evidence="2">Uncharacterized protein</fullName>
    </submittedName>
</protein>
<proteinExistence type="predicted"/>
<gene>
    <name evidence="2" type="ORF">S01H1_23667</name>
</gene>
<feature type="region of interest" description="Disordered" evidence="1">
    <location>
        <begin position="1"/>
        <end position="25"/>
    </location>
</feature>
<name>X0UEI5_9ZZZZ</name>